<keyword evidence="2" id="KW-1185">Reference proteome</keyword>
<evidence type="ECO:0000313" key="1">
    <source>
        <dbReference type="EMBL" id="TRL41569.1"/>
    </source>
</evidence>
<dbReference type="Proteomes" id="UP000316801">
    <property type="component" value="Unassembled WGS sequence"/>
</dbReference>
<dbReference type="AlphaFoldDB" id="A0A549TG33"/>
<comment type="caution">
    <text evidence="1">The sequence shown here is derived from an EMBL/GenBank/DDBJ whole genome shotgun (WGS) entry which is preliminary data.</text>
</comment>
<dbReference type="RefSeq" id="WP_142881063.1">
    <property type="nucleotide sequence ID" value="NZ_VJMG01000009.1"/>
</dbReference>
<evidence type="ECO:0000313" key="2">
    <source>
        <dbReference type="Proteomes" id="UP000316801"/>
    </source>
</evidence>
<accession>A0A549TG33</accession>
<sequence length="79" mass="9142">MSKVHPLVADAVGDLHREHGFWRVAAALAAAVLRERRKANDLKHFSDRMLLDIGVPENEVTNEYRMIKQPMVFWLGFRL</sequence>
<protein>
    <submittedName>
        <fullName evidence="1">DUF1127 domain-containing protein</fullName>
    </submittedName>
</protein>
<proteinExistence type="predicted"/>
<gene>
    <name evidence="1" type="ORF">FNA46_04060</name>
</gene>
<name>A0A549TG33_9HYPH</name>
<organism evidence="1 2">
    <name type="scientific">Rhizobium straminoryzae</name>
    <dbReference type="NCBI Taxonomy" id="1387186"/>
    <lineage>
        <taxon>Bacteria</taxon>
        <taxon>Pseudomonadati</taxon>
        <taxon>Pseudomonadota</taxon>
        <taxon>Alphaproteobacteria</taxon>
        <taxon>Hyphomicrobiales</taxon>
        <taxon>Rhizobiaceae</taxon>
        <taxon>Rhizobium/Agrobacterium group</taxon>
        <taxon>Rhizobium</taxon>
    </lineage>
</organism>
<dbReference type="EMBL" id="VJMG01000009">
    <property type="protein sequence ID" value="TRL41569.1"/>
    <property type="molecule type" value="Genomic_DNA"/>
</dbReference>
<reference evidence="1 2" key="1">
    <citation type="submission" date="2019-07" db="EMBL/GenBank/DDBJ databases">
        <title>Ln-dependent methylotrophs.</title>
        <authorList>
            <person name="Tani A."/>
        </authorList>
    </citation>
    <scope>NUCLEOTIDE SEQUENCE [LARGE SCALE GENOMIC DNA]</scope>
    <source>
        <strain evidence="1 2">SM12</strain>
    </source>
</reference>